<proteinExistence type="inferred from homology"/>
<feature type="transmembrane region" description="Helical" evidence="7">
    <location>
        <begin position="135"/>
        <end position="155"/>
    </location>
</feature>
<evidence type="ECO:0000256" key="1">
    <source>
        <dbReference type="ARBA" id="ARBA00004141"/>
    </source>
</evidence>
<evidence type="ECO:0000256" key="7">
    <source>
        <dbReference type="RuleBase" id="RU368015"/>
    </source>
</evidence>
<evidence type="ECO:0000256" key="3">
    <source>
        <dbReference type="ARBA" id="ARBA00022448"/>
    </source>
</evidence>
<dbReference type="EMBL" id="BTGU01003500">
    <property type="protein sequence ID" value="GMN33175.1"/>
    <property type="molecule type" value="Genomic_DNA"/>
</dbReference>
<keyword evidence="3 7" id="KW-0813">Transport</keyword>
<keyword evidence="9" id="KW-1185">Reference proteome</keyword>
<dbReference type="InterPro" id="IPR030182">
    <property type="entry name" value="PUP_plant"/>
</dbReference>
<feature type="transmembrane region" description="Helical" evidence="7">
    <location>
        <begin position="273"/>
        <end position="298"/>
    </location>
</feature>
<comment type="caution">
    <text evidence="8">The sequence shown here is derived from an EMBL/GenBank/DDBJ whole genome shotgun (WGS) entry which is preliminary data.</text>
</comment>
<name>A0AA88CVA5_FICCA</name>
<evidence type="ECO:0000256" key="6">
    <source>
        <dbReference type="ARBA" id="ARBA00023136"/>
    </source>
</evidence>
<dbReference type="Pfam" id="PF16913">
    <property type="entry name" value="PUNUT"/>
    <property type="match status" value="1"/>
</dbReference>
<feature type="transmembrane region" description="Helical" evidence="7">
    <location>
        <begin position="236"/>
        <end position="253"/>
    </location>
</feature>
<reference evidence="8" key="1">
    <citation type="submission" date="2023-07" db="EMBL/GenBank/DDBJ databases">
        <title>draft genome sequence of fig (Ficus carica).</title>
        <authorList>
            <person name="Takahashi T."/>
            <person name="Nishimura K."/>
        </authorList>
    </citation>
    <scope>NUCLEOTIDE SEQUENCE</scope>
</reference>
<feature type="transmembrane region" description="Helical" evidence="7">
    <location>
        <begin position="328"/>
        <end position="347"/>
    </location>
</feature>
<feature type="transmembrane region" description="Helical" evidence="7">
    <location>
        <begin position="35"/>
        <end position="52"/>
    </location>
</feature>
<feature type="transmembrane region" description="Helical" evidence="7">
    <location>
        <begin position="107"/>
        <end position="129"/>
    </location>
</feature>
<feature type="transmembrane region" description="Helical" evidence="7">
    <location>
        <begin position="199"/>
        <end position="224"/>
    </location>
</feature>
<accession>A0AA88CVA5</accession>
<keyword evidence="6 7" id="KW-0472">Membrane</keyword>
<dbReference type="PANTHER" id="PTHR31376">
    <property type="entry name" value="OS09G0467300 PROTEIN-RELATED"/>
    <property type="match status" value="1"/>
</dbReference>
<dbReference type="GO" id="GO:0015211">
    <property type="term" value="F:purine nucleoside transmembrane transporter activity"/>
    <property type="evidence" value="ECO:0007669"/>
    <property type="project" value="UniProtKB-UniRule"/>
</dbReference>
<keyword evidence="4 7" id="KW-0812">Transmembrane</keyword>
<dbReference type="InterPro" id="IPR037185">
    <property type="entry name" value="EmrE-like"/>
</dbReference>
<dbReference type="PANTHER" id="PTHR31376:SF10">
    <property type="entry name" value="PURINE PERMEASE 5-RELATED"/>
    <property type="match status" value="1"/>
</dbReference>
<comment type="subcellular location">
    <subcellularLocation>
        <location evidence="1 7">Membrane</location>
        <topology evidence="1 7">Multi-pass membrane protein</topology>
    </subcellularLocation>
</comment>
<keyword evidence="5 7" id="KW-1133">Transmembrane helix</keyword>
<dbReference type="Proteomes" id="UP001187192">
    <property type="component" value="Unassembled WGS sequence"/>
</dbReference>
<evidence type="ECO:0000256" key="4">
    <source>
        <dbReference type="ARBA" id="ARBA00022692"/>
    </source>
</evidence>
<evidence type="ECO:0000313" key="8">
    <source>
        <dbReference type="EMBL" id="GMN33175.1"/>
    </source>
</evidence>
<evidence type="ECO:0000256" key="2">
    <source>
        <dbReference type="ARBA" id="ARBA00006213"/>
    </source>
</evidence>
<dbReference type="AlphaFoldDB" id="A0AA88CVA5"/>
<evidence type="ECO:0000256" key="5">
    <source>
        <dbReference type="ARBA" id="ARBA00022989"/>
    </source>
</evidence>
<dbReference type="SUPFAM" id="SSF103481">
    <property type="entry name" value="Multidrug resistance efflux transporter EmrE"/>
    <property type="match status" value="1"/>
</dbReference>
<protein>
    <recommendedName>
        <fullName evidence="7">Probable purine permease</fullName>
    </recommendedName>
</protein>
<gene>
    <name evidence="8" type="ORF">TIFTF001_044764</name>
</gene>
<feature type="transmembrane region" description="Helical" evidence="7">
    <location>
        <begin position="162"/>
        <end position="179"/>
    </location>
</feature>
<evidence type="ECO:0000313" key="9">
    <source>
        <dbReference type="Proteomes" id="UP001187192"/>
    </source>
</evidence>
<feature type="transmembrane region" description="Helical" evidence="7">
    <location>
        <begin position="305"/>
        <end position="322"/>
    </location>
</feature>
<dbReference type="GO" id="GO:0005345">
    <property type="term" value="F:purine nucleobase transmembrane transporter activity"/>
    <property type="evidence" value="ECO:0007669"/>
    <property type="project" value="UniProtKB-UniRule"/>
</dbReference>
<feature type="transmembrane region" description="Helical" evidence="7">
    <location>
        <begin position="72"/>
        <end position="95"/>
    </location>
</feature>
<comment type="similarity">
    <text evidence="2 7">Belongs to the purine permeases (TC 2.A.7.14) family.</text>
</comment>
<dbReference type="GO" id="GO:0016020">
    <property type="term" value="C:membrane"/>
    <property type="evidence" value="ECO:0007669"/>
    <property type="project" value="UniProtKB-SubCell"/>
</dbReference>
<organism evidence="8 9">
    <name type="scientific">Ficus carica</name>
    <name type="common">Common fig</name>
    <dbReference type="NCBI Taxonomy" id="3494"/>
    <lineage>
        <taxon>Eukaryota</taxon>
        <taxon>Viridiplantae</taxon>
        <taxon>Streptophyta</taxon>
        <taxon>Embryophyta</taxon>
        <taxon>Tracheophyta</taxon>
        <taxon>Spermatophyta</taxon>
        <taxon>Magnoliopsida</taxon>
        <taxon>eudicotyledons</taxon>
        <taxon>Gunneridae</taxon>
        <taxon>Pentapetalae</taxon>
        <taxon>rosids</taxon>
        <taxon>fabids</taxon>
        <taxon>Rosales</taxon>
        <taxon>Moraceae</taxon>
        <taxon>Ficeae</taxon>
        <taxon>Ficus</taxon>
    </lineage>
</organism>
<sequence>MEGSIPLQNQPSASFWFRISTIKKKAWETYKRKPISYWILLALSSSAMLVAFPASSLLSRLYYQNGGTSKWIISWVAVAGWPLTAFILIPTYFVCRTFPTPLDWKLSLSYIVLGFLSAADNLLYAYAYAYLPASTAALLASSSLIFSALFGYLLVKNKINASIINAIVIITAAMTIIALDSNSDRYGNVTNSQYIMGFIWDILGSALHGLIFALSELVFVKLLGKRSFHVVLEQQVMVSAFAFVFTTIGVIANKDFQGMASEAKTFKGGESSYYLVLIWGAITFQLGVLGGTAVLFLASTVLAGVLNAVRVPLTGIAAVILMNDPMSGFKILSLVVTFWGFGSYIYGSSSSKKGSTSQNYS</sequence>